<dbReference type="AlphaFoldDB" id="A0A2S1JKV2"/>
<sequence length="61" mass="6501">MVDRAGGIARFGDAGQLPASSLVTMLQDDSARPSAGLPRQKWRCSRKKPGDRRASFLCGPG</sequence>
<evidence type="ECO:0000313" key="2">
    <source>
        <dbReference type="EMBL" id="AWF79045.1"/>
    </source>
</evidence>
<evidence type="ECO:0000256" key="1">
    <source>
        <dbReference type="SAM" id="MobiDB-lite"/>
    </source>
</evidence>
<proteinExistence type="predicted"/>
<feature type="region of interest" description="Disordered" evidence="1">
    <location>
        <begin position="28"/>
        <end position="61"/>
    </location>
</feature>
<reference evidence="2" key="1">
    <citation type="journal article" date="2018" name="Int. J. Antimicrob. Agents">
        <title>Characterisation of a class 1 integron associated with the formation of quadruple blaGES-5 cassettes from an IncP-1? group plasmid in Pseudomonas aeruginosa.</title>
        <authorList>
            <person name="Xu T."/>
            <person name="Wang J."/>
            <person name="Ying J."/>
            <person name="Zhu T."/>
            <person name="Liu Y."/>
            <person name="Xu L."/>
            <person name="Li P."/>
            <person name="Li P."/>
            <person name="Ying J."/>
            <person name="Li K."/>
            <person name="Yi H."/>
            <person name="Lu J."/>
            <person name="Hu Y."/>
            <person name="Zhou T."/>
            <person name="Bao Q."/>
        </authorList>
    </citation>
    <scope>NUCLEOTIDE SEQUENCE</scope>
    <source>
        <strain evidence="2">PA1280</strain>
        <plasmid evidence="2">pICP-4GES</plasmid>
    </source>
</reference>
<accession>A0A2S1JKV2</accession>
<organism evidence="2">
    <name type="scientific">Pseudomonas aeruginosa</name>
    <dbReference type="NCBI Taxonomy" id="287"/>
    <lineage>
        <taxon>Bacteria</taxon>
        <taxon>Pseudomonadati</taxon>
        <taxon>Pseudomonadota</taxon>
        <taxon>Gammaproteobacteria</taxon>
        <taxon>Pseudomonadales</taxon>
        <taxon>Pseudomonadaceae</taxon>
        <taxon>Pseudomonas</taxon>
    </lineage>
</organism>
<keyword evidence="2" id="KW-0614">Plasmid</keyword>
<geneLocation type="plasmid" evidence="2">
    <name>pICP-4GES</name>
</geneLocation>
<dbReference type="EMBL" id="MH053445">
    <property type="protein sequence ID" value="AWF79045.1"/>
    <property type="molecule type" value="Genomic_DNA"/>
</dbReference>
<protein>
    <submittedName>
        <fullName evidence="2">Uncharacterized protein</fullName>
    </submittedName>
</protein>
<name>A0A2S1JKV2_PSEAI</name>
<feature type="compositionally biased region" description="Basic residues" evidence="1">
    <location>
        <begin position="40"/>
        <end position="50"/>
    </location>
</feature>